<dbReference type="Proteomes" id="UP001151760">
    <property type="component" value="Unassembled WGS sequence"/>
</dbReference>
<reference evidence="1" key="1">
    <citation type="journal article" date="2022" name="Int. J. Mol. Sci.">
        <title>Draft Genome of Tanacetum Coccineum: Genomic Comparison of Closely Related Tanacetum-Family Plants.</title>
        <authorList>
            <person name="Yamashiro T."/>
            <person name="Shiraishi A."/>
            <person name="Nakayama K."/>
            <person name="Satake H."/>
        </authorList>
    </citation>
    <scope>NUCLEOTIDE SEQUENCE</scope>
</reference>
<sequence length="213" mass="24451">MDSMIPTRQKNNLAEYMILSGADNRPPMLDKDFLPLEWSKFVTDFKLLKDLHTTNFDQLHVYLEQYELHANEVGLSPQYGSIHPTQHYSNTYPSTPHAIIYPSAPYPHAYSSNVDQEACLQPQSVPQIEYTISTVNQETHLDEFPQIDFVLVVHVFKQGDNLIDAINKMMSFLSTIITSRFLSTNNQLRNSFNPRQQATIHDGRVTVQPLQGR</sequence>
<protein>
    <submittedName>
        <fullName evidence="1">Uncharacterized protein</fullName>
    </submittedName>
</protein>
<dbReference type="EMBL" id="BQNB010009264">
    <property type="protein sequence ID" value="GJS61070.1"/>
    <property type="molecule type" value="Genomic_DNA"/>
</dbReference>
<comment type="caution">
    <text evidence="1">The sequence shown here is derived from an EMBL/GenBank/DDBJ whole genome shotgun (WGS) entry which is preliminary data.</text>
</comment>
<organism evidence="1 2">
    <name type="scientific">Tanacetum coccineum</name>
    <dbReference type="NCBI Taxonomy" id="301880"/>
    <lineage>
        <taxon>Eukaryota</taxon>
        <taxon>Viridiplantae</taxon>
        <taxon>Streptophyta</taxon>
        <taxon>Embryophyta</taxon>
        <taxon>Tracheophyta</taxon>
        <taxon>Spermatophyta</taxon>
        <taxon>Magnoliopsida</taxon>
        <taxon>eudicotyledons</taxon>
        <taxon>Gunneridae</taxon>
        <taxon>Pentapetalae</taxon>
        <taxon>asterids</taxon>
        <taxon>campanulids</taxon>
        <taxon>Asterales</taxon>
        <taxon>Asteraceae</taxon>
        <taxon>Asteroideae</taxon>
        <taxon>Anthemideae</taxon>
        <taxon>Anthemidinae</taxon>
        <taxon>Tanacetum</taxon>
    </lineage>
</organism>
<proteinExistence type="predicted"/>
<accession>A0ABQ4X7T0</accession>
<reference evidence="1" key="2">
    <citation type="submission" date="2022-01" db="EMBL/GenBank/DDBJ databases">
        <authorList>
            <person name="Yamashiro T."/>
            <person name="Shiraishi A."/>
            <person name="Satake H."/>
            <person name="Nakayama K."/>
        </authorList>
    </citation>
    <scope>NUCLEOTIDE SEQUENCE</scope>
</reference>
<evidence type="ECO:0000313" key="2">
    <source>
        <dbReference type="Proteomes" id="UP001151760"/>
    </source>
</evidence>
<gene>
    <name evidence="1" type="ORF">Tco_0655854</name>
</gene>
<evidence type="ECO:0000313" key="1">
    <source>
        <dbReference type="EMBL" id="GJS61070.1"/>
    </source>
</evidence>
<keyword evidence="2" id="KW-1185">Reference proteome</keyword>
<name>A0ABQ4X7T0_9ASTR</name>